<dbReference type="Proteomes" id="UP001085076">
    <property type="component" value="Unassembled WGS sequence"/>
</dbReference>
<reference evidence="1 2" key="1">
    <citation type="journal article" date="2022" name="Hortic Res">
        <title>The genome of Dioscorea zingiberensis sheds light on the biosynthesis, origin and evolution of the medicinally important diosgenin saponins.</title>
        <authorList>
            <person name="Li Y."/>
            <person name="Tan C."/>
            <person name="Li Z."/>
            <person name="Guo J."/>
            <person name="Li S."/>
            <person name="Chen X."/>
            <person name="Wang C."/>
            <person name="Dai X."/>
            <person name="Yang H."/>
            <person name="Song W."/>
            <person name="Hou L."/>
            <person name="Xu J."/>
            <person name="Tong Z."/>
            <person name="Xu A."/>
            <person name="Yuan X."/>
            <person name="Wang W."/>
            <person name="Yang Q."/>
            <person name="Chen L."/>
            <person name="Sun Z."/>
            <person name="Wang K."/>
            <person name="Pan B."/>
            <person name="Chen J."/>
            <person name="Bao Y."/>
            <person name="Liu F."/>
            <person name="Qi X."/>
            <person name="Gang D.R."/>
            <person name="Wen J."/>
            <person name="Li J."/>
        </authorList>
    </citation>
    <scope>NUCLEOTIDE SEQUENCE [LARGE SCALE GENOMIC DNA]</scope>
    <source>
        <strain evidence="1">Dzin_1.0</strain>
    </source>
</reference>
<gene>
    <name evidence="1" type="ORF">J5N97_000170</name>
</gene>
<sequence>MAIPPTLRPFPSFSAAWRISQRQLCEKSSHEDTAKQFDHVGSCFRNGKVVSFIWAVTRNTIPLDMLLGTST</sequence>
<evidence type="ECO:0000313" key="1">
    <source>
        <dbReference type="EMBL" id="KAJ0960055.1"/>
    </source>
</evidence>
<proteinExistence type="predicted"/>
<dbReference type="AlphaFoldDB" id="A0A9D5BT23"/>
<dbReference type="OrthoDB" id="289721at2759"/>
<organism evidence="1 2">
    <name type="scientific">Dioscorea zingiberensis</name>
    <dbReference type="NCBI Taxonomy" id="325984"/>
    <lineage>
        <taxon>Eukaryota</taxon>
        <taxon>Viridiplantae</taxon>
        <taxon>Streptophyta</taxon>
        <taxon>Embryophyta</taxon>
        <taxon>Tracheophyta</taxon>
        <taxon>Spermatophyta</taxon>
        <taxon>Magnoliopsida</taxon>
        <taxon>Liliopsida</taxon>
        <taxon>Dioscoreales</taxon>
        <taxon>Dioscoreaceae</taxon>
        <taxon>Dioscorea</taxon>
    </lineage>
</organism>
<dbReference type="EMBL" id="JAGGNH010000119">
    <property type="protein sequence ID" value="KAJ0960055.1"/>
    <property type="molecule type" value="Genomic_DNA"/>
</dbReference>
<name>A0A9D5BT23_9LILI</name>
<keyword evidence="2" id="KW-1185">Reference proteome</keyword>
<evidence type="ECO:0000313" key="2">
    <source>
        <dbReference type="Proteomes" id="UP001085076"/>
    </source>
</evidence>
<protein>
    <submittedName>
        <fullName evidence="1">Uncharacterized protein</fullName>
    </submittedName>
</protein>
<comment type="caution">
    <text evidence="1">The sequence shown here is derived from an EMBL/GenBank/DDBJ whole genome shotgun (WGS) entry which is preliminary data.</text>
</comment>
<accession>A0A9D5BT23</accession>